<sequence>MAAPELQVWDNAAFDDGRPSGQKASPPRYPFSPAAAVRRPDRDLRAAAGEENQAPRPPPPAKPSPSSKNPAVFIDADIEKLEREIGQLTSRLEALRIKKMGREKFLKPKHIFSSEEKKGVAALGKKIQRSPASRSATAPRPAGGRRSFTTKLRGIGEDKREQEEGIPRSSRRPIAMMSKRRIDSPARTRTTSVEFRRRGIGLNGREFSTAAGPQNPRRGTLFPEPEKKRRGTPAEEEQRKGSPPSITRFAERLPRIRTTTGGGADDESPRSSGRAKRASELTVRESFFGNVTDDEARWGASP</sequence>
<feature type="region of interest" description="Disordered" evidence="1">
    <location>
        <begin position="116"/>
        <end position="302"/>
    </location>
</feature>
<name>A0A7I8L6Q4_SPIIN</name>
<protein>
    <submittedName>
        <fullName evidence="2">Uncharacterized protein</fullName>
    </submittedName>
</protein>
<dbReference type="PANTHER" id="PTHR36386:SF1">
    <property type="entry name" value="OS06G0683900 PROTEIN"/>
    <property type="match status" value="1"/>
</dbReference>
<feature type="compositionally biased region" description="Low complexity" evidence="1">
    <location>
        <begin position="129"/>
        <end position="142"/>
    </location>
</feature>
<dbReference type="OrthoDB" id="1932658at2759"/>
<evidence type="ECO:0000313" key="2">
    <source>
        <dbReference type="EMBL" id="CAA7405689.1"/>
    </source>
</evidence>
<proteinExistence type="predicted"/>
<evidence type="ECO:0000313" key="3">
    <source>
        <dbReference type="Proteomes" id="UP000663760"/>
    </source>
</evidence>
<keyword evidence="3" id="KW-1185">Reference proteome</keyword>
<feature type="region of interest" description="Disordered" evidence="1">
    <location>
        <begin position="1"/>
        <end position="75"/>
    </location>
</feature>
<gene>
    <name evidence="2" type="ORF">SI8410_11016367</name>
</gene>
<feature type="compositionally biased region" description="Basic and acidic residues" evidence="1">
    <location>
        <begin position="154"/>
        <end position="166"/>
    </location>
</feature>
<dbReference type="PANTHER" id="PTHR36386">
    <property type="entry name" value="OS06G0683900 PROTEIN"/>
    <property type="match status" value="1"/>
</dbReference>
<feature type="compositionally biased region" description="Basic and acidic residues" evidence="1">
    <location>
        <begin position="224"/>
        <end position="240"/>
    </location>
</feature>
<dbReference type="AlphaFoldDB" id="A0A7I8L6Q4"/>
<accession>A0A7I8L6Q4</accession>
<evidence type="ECO:0000256" key="1">
    <source>
        <dbReference type="SAM" id="MobiDB-lite"/>
    </source>
</evidence>
<dbReference type="EMBL" id="LR746274">
    <property type="protein sequence ID" value="CAA7405689.1"/>
    <property type="molecule type" value="Genomic_DNA"/>
</dbReference>
<dbReference type="Proteomes" id="UP000663760">
    <property type="component" value="Chromosome 11"/>
</dbReference>
<organism evidence="2 3">
    <name type="scientific">Spirodela intermedia</name>
    <name type="common">Intermediate duckweed</name>
    <dbReference type="NCBI Taxonomy" id="51605"/>
    <lineage>
        <taxon>Eukaryota</taxon>
        <taxon>Viridiplantae</taxon>
        <taxon>Streptophyta</taxon>
        <taxon>Embryophyta</taxon>
        <taxon>Tracheophyta</taxon>
        <taxon>Spermatophyta</taxon>
        <taxon>Magnoliopsida</taxon>
        <taxon>Liliopsida</taxon>
        <taxon>Araceae</taxon>
        <taxon>Lemnoideae</taxon>
        <taxon>Spirodela</taxon>
    </lineage>
</organism>
<reference evidence="2" key="1">
    <citation type="submission" date="2020-02" db="EMBL/GenBank/DDBJ databases">
        <authorList>
            <person name="Scholz U."/>
            <person name="Mascher M."/>
            <person name="Fiebig A."/>
        </authorList>
    </citation>
    <scope>NUCLEOTIDE SEQUENCE</scope>
</reference>